<keyword evidence="1" id="KW-0472">Membrane</keyword>
<keyword evidence="1" id="KW-1133">Transmembrane helix</keyword>
<evidence type="ECO:0000313" key="3">
    <source>
        <dbReference type="Proteomes" id="UP000191980"/>
    </source>
</evidence>
<dbReference type="Proteomes" id="UP000191980">
    <property type="component" value="Unassembled WGS sequence"/>
</dbReference>
<keyword evidence="1" id="KW-0812">Transmembrane</keyword>
<reference evidence="2 3" key="1">
    <citation type="submission" date="2015-12" db="EMBL/GenBank/DDBJ databases">
        <authorList>
            <person name="Shamseldin A."/>
            <person name="Moawad H."/>
            <person name="Abd El-Rahim W.M."/>
            <person name="Sadowsky M.J."/>
        </authorList>
    </citation>
    <scope>NUCLEOTIDE SEQUENCE [LARGE SCALE GENOMIC DNA]</scope>
    <source>
        <strain evidence="2 3">WF1</strain>
    </source>
</reference>
<evidence type="ECO:0008006" key="4">
    <source>
        <dbReference type="Google" id="ProtNLM"/>
    </source>
</evidence>
<proteinExistence type="predicted"/>
<evidence type="ECO:0000313" key="2">
    <source>
        <dbReference type="EMBL" id="OQK17044.1"/>
    </source>
</evidence>
<gene>
    <name evidence="2" type="ORF">AU255_03865</name>
</gene>
<name>A0A1V8M642_9GAMM</name>
<keyword evidence="3" id="KW-1185">Reference proteome</keyword>
<organism evidence="2 3">
    <name type="scientific">Methyloprofundus sedimenti</name>
    <dbReference type="NCBI Taxonomy" id="1420851"/>
    <lineage>
        <taxon>Bacteria</taxon>
        <taxon>Pseudomonadati</taxon>
        <taxon>Pseudomonadota</taxon>
        <taxon>Gammaproteobacteria</taxon>
        <taxon>Methylococcales</taxon>
        <taxon>Methylococcaceae</taxon>
        <taxon>Methyloprofundus</taxon>
    </lineage>
</organism>
<feature type="transmembrane region" description="Helical" evidence="1">
    <location>
        <begin position="16"/>
        <end position="35"/>
    </location>
</feature>
<comment type="caution">
    <text evidence="2">The sequence shown here is derived from an EMBL/GenBank/DDBJ whole genome shotgun (WGS) entry which is preliminary data.</text>
</comment>
<dbReference type="AlphaFoldDB" id="A0A1V8M642"/>
<dbReference type="STRING" id="1420851.AU255_03865"/>
<dbReference type="EMBL" id="LPUF01000001">
    <property type="protein sequence ID" value="OQK17044.1"/>
    <property type="molecule type" value="Genomic_DNA"/>
</dbReference>
<sequence length="62" mass="6983">MIKGNSAIDYYDWVDYAKGIGIIIVVYGHVARGVFNARMIINKVDTIVSLFDLVFDSARRSD</sequence>
<evidence type="ECO:0000256" key="1">
    <source>
        <dbReference type="SAM" id="Phobius"/>
    </source>
</evidence>
<protein>
    <recommendedName>
        <fullName evidence="4">Acyltransferase 3 domain-containing protein</fullName>
    </recommendedName>
</protein>
<accession>A0A1V8M642</accession>